<evidence type="ECO:0000256" key="3">
    <source>
        <dbReference type="ARBA" id="ARBA00022679"/>
    </source>
</evidence>
<dbReference type="CDD" id="cd02440">
    <property type="entry name" value="AdoMet_MTases"/>
    <property type="match status" value="1"/>
</dbReference>
<name>D8M3R2_BLAHO</name>
<dbReference type="InterPro" id="IPR029063">
    <property type="entry name" value="SAM-dependent_MTases_sf"/>
</dbReference>
<dbReference type="EC" id="2.1.1.-" evidence="4"/>
<organism evidence="5">
    <name type="scientific">Blastocystis hominis</name>
    <dbReference type="NCBI Taxonomy" id="12968"/>
    <lineage>
        <taxon>Eukaryota</taxon>
        <taxon>Sar</taxon>
        <taxon>Stramenopiles</taxon>
        <taxon>Bigyra</taxon>
        <taxon>Opalozoa</taxon>
        <taxon>Opalinata</taxon>
        <taxon>Blastocystidae</taxon>
        <taxon>Blastocystis</taxon>
    </lineage>
</organism>
<dbReference type="InParanoid" id="D8M3R2"/>
<proteinExistence type="inferred from homology"/>
<dbReference type="Pfam" id="PF13489">
    <property type="entry name" value="Methyltransf_23"/>
    <property type="match status" value="1"/>
</dbReference>
<keyword evidence="3 4" id="KW-0808">Transferase</keyword>
<accession>D8M3R2</accession>
<evidence type="ECO:0000256" key="1">
    <source>
        <dbReference type="ARBA" id="ARBA00009725"/>
    </source>
</evidence>
<evidence type="ECO:0000313" key="6">
    <source>
        <dbReference type="Proteomes" id="UP000008312"/>
    </source>
</evidence>
<keyword evidence="6" id="KW-1185">Reference proteome</keyword>
<dbReference type="Gene3D" id="3.40.50.150">
    <property type="entry name" value="Vaccinia Virus protein VP39"/>
    <property type="match status" value="1"/>
</dbReference>
<dbReference type="GeneID" id="24919801"/>
<evidence type="ECO:0000256" key="2">
    <source>
        <dbReference type="ARBA" id="ARBA00022603"/>
    </source>
</evidence>
<dbReference type="FunCoup" id="D8M3R2">
    <property type="interactions" value="424"/>
</dbReference>
<dbReference type="InterPro" id="IPR026113">
    <property type="entry name" value="METTL2/6/8-like"/>
</dbReference>
<dbReference type="OMA" id="PAKYWDI"/>
<dbReference type="GO" id="GO:0008757">
    <property type="term" value="F:S-adenosylmethionine-dependent methyltransferase activity"/>
    <property type="evidence" value="ECO:0007669"/>
    <property type="project" value="UniProtKB-ARBA"/>
</dbReference>
<dbReference type="PIRSF" id="PIRSF037755">
    <property type="entry name" value="Mettl2_prd"/>
    <property type="match status" value="1"/>
</dbReference>
<gene>
    <name evidence="5" type="ORF">GSBLH_T00002648001</name>
</gene>
<dbReference type="GO" id="GO:0032259">
    <property type="term" value="P:methylation"/>
    <property type="evidence" value="ECO:0007669"/>
    <property type="project" value="UniProtKB-KW"/>
</dbReference>
<dbReference type="RefSeq" id="XP_012896583.1">
    <property type="nucleotide sequence ID" value="XM_013041129.1"/>
</dbReference>
<dbReference type="SUPFAM" id="SSF53335">
    <property type="entry name" value="S-adenosyl-L-methionine-dependent methyltransferases"/>
    <property type="match status" value="1"/>
</dbReference>
<comment type="function">
    <text evidence="4">S-adenosyl-L-methionine-dependent methyltransferase.</text>
</comment>
<sequence>MTDPQVESTDLENDFELTYNEEYDPEREKMLKEQLAQAQGSLSPYWAQNFNKNAGRFWNDFYKHNGNRFFKDRHYLDLVFDALQSFESNEVCLCSKQFSLFEVGCGVGNAFFPLCAKYPTLQLYACDFAKSAVDIIHKSPDFDSTRMVVWQADLVKDDIRDKVPSEGCDFLLILFVLSAVNPQNMDLFMEHALHGLKKGGVLMFRDYGRYDMAQMRFKPTRKIEDNLYARQDGTLAYFFDIDELDALFRRHGLEKIENKYVRRCIRNRKTNTEMHRVWVQCLYRKVE</sequence>
<keyword evidence="2 4" id="KW-0489">Methyltransferase</keyword>
<dbReference type="Proteomes" id="UP000008312">
    <property type="component" value="Unassembled WGS sequence"/>
</dbReference>
<protein>
    <recommendedName>
        <fullName evidence="4">tRNA N(3)-methylcytidine methyltransferase</fullName>
        <ecNumber evidence="4">2.1.1.-</ecNumber>
    </recommendedName>
</protein>
<dbReference type="GO" id="GO:0008173">
    <property type="term" value="F:RNA methyltransferase activity"/>
    <property type="evidence" value="ECO:0007669"/>
    <property type="project" value="UniProtKB-ARBA"/>
</dbReference>
<dbReference type="PANTHER" id="PTHR22809:SF5">
    <property type="entry name" value="TRNA N(3)-METHYLCYTIDINE METHYLTRANSFERASE METTL6"/>
    <property type="match status" value="1"/>
</dbReference>
<dbReference type="OrthoDB" id="417697at2759"/>
<comment type="similarity">
    <text evidence="1 4">Belongs to the methyltransferase superfamily. METL family.</text>
</comment>
<evidence type="ECO:0000256" key="4">
    <source>
        <dbReference type="PIRNR" id="PIRNR037755"/>
    </source>
</evidence>
<dbReference type="PANTHER" id="PTHR22809">
    <property type="entry name" value="METHYLTRANSFERASE-RELATED"/>
    <property type="match status" value="1"/>
</dbReference>
<reference evidence="5" key="1">
    <citation type="submission" date="2010-02" db="EMBL/GenBank/DDBJ databases">
        <title>Sequencing and annotation of the Blastocystis hominis genome.</title>
        <authorList>
            <person name="Wincker P."/>
        </authorList>
    </citation>
    <scope>NUCLEOTIDE SEQUENCE</scope>
    <source>
        <strain evidence="5">Singapore isolate B</strain>
    </source>
</reference>
<dbReference type="EMBL" id="FN668650">
    <property type="protein sequence ID" value="CBK22535.2"/>
    <property type="molecule type" value="Genomic_DNA"/>
</dbReference>
<dbReference type="AlphaFoldDB" id="D8M3R2"/>
<evidence type="ECO:0000313" key="5">
    <source>
        <dbReference type="EMBL" id="CBK22535.2"/>
    </source>
</evidence>